<reference evidence="1 2" key="1">
    <citation type="submission" date="2018-08" db="EMBL/GenBank/DDBJ databases">
        <title>Recombination of ecologically and evolutionarily significant loci maintains genetic cohesion in the Pseudomonas syringae species complex.</title>
        <authorList>
            <person name="Dillon M."/>
            <person name="Thakur S."/>
            <person name="Almeida R.N.D."/>
            <person name="Weir B.S."/>
            <person name="Guttman D.S."/>
        </authorList>
    </citation>
    <scope>NUCLEOTIDE SEQUENCE [LARGE SCALE GENOMIC DNA]</scope>
    <source>
        <strain evidence="1 2">ICMP 3555</strain>
    </source>
</reference>
<gene>
    <name evidence="1" type="ORF">ALQ29_01845</name>
</gene>
<organism evidence="1 2">
    <name type="scientific">Pseudomonas marginalis pv. marginalis</name>
    <dbReference type="NCBI Taxonomy" id="97473"/>
    <lineage>
        <taxon>Bacteria</taxon>
        <taxon>Pseudomonadati</taxon>
        <taxon>Pseudomonadota</taxon>
        <taxon>Gammaproteobacteria</taxon>
        <taxon>Pseudomonadales</taxon>
        <taxon>Pseudomonadaceae</taxon>
        <taxon>Pseudomonas</taxon>
    </lineage>
</organism>
<keyword evidence="2" id="KW-1185">Reference proteome</keyword>
<evidence type="ECO:0000313" key="2">
    <source>
        <dbReference type="Proteomes" id="UP000276587"/>
    </source>
</evidence>
<accession>A0A3M4ASM2</accession>
<proteinExistence type="predicted"/>
<dbReference type="Proteomes" id="UP000276587">
    <property type="component" value="Unassembled WGS sequence"/>
</dbReference>
<protein>
    <submittedName>
        <fullName evidence="1">Uncharacterized protein</fullName>
    </submittedName>
</protein>
<sequence length="2941" mass="323340">MDQALGREAGVGLVPQLKNVLLLVLAQQVELADGLLLVGDHRLQQVLPVAGHAFNRGGRKQVGGVVQGGTQGRLAFLHIQCQVELGNAFIPAQHLDIKFGEALQVIGCRGHAMVEQHLEQRAQAHAALGLQGFYQLLERQVLVGLGLQGTLAYLLQQLHDAHLPVDIGLEYLGVDEEADQPLGFQAIAVGNRHADAHVFLAAVAVQQRLVGRQQHHRQCHTGALRQAAQTGQELRLQLNAQACATVALYRGAQVVERQLQHRLHATQLGLPVRQLAGLLAGLHPVALPQSVVGVLDRQGWQVWHVALAEGGVQLHQFLDHQLHRPAIGDDVVLHQHQHMIISRQAQQVDPQQRPAQQLEWLRDHLSDPGLEAGFIGVGQVDFDQARVLNHLHGSGGVLAHMGAQAFMARQQGIETALQCAEVKRPSQTQGAGNVVRGAVWVQLPEEPLALLGVGQRQRLAAVGLEQGRRNHALLAQGLHEVTQQRVFEQGLERHFQRQCLANPRDHPCGQQRMPAQFEEVVIETDLRQVQHVGPDGRDLLFTRRHGRHMTCAQQRRVHRRQCLAIEFAIGGQGQAVEEHQVRRHHVVRQALAQGRLVDLRGVGRGTHQVGDQAVVVGQDHGFAYTGLLAQAGFDFTQFDAEPTYLDLMVDPADVLHHTVGAVAGQVAGAVQALARRTVRVGHKTLGGQRRALVVTARQADAADQQLTGRAHRAWGQAGIEDEQRGIGDRPPDKRLGLVQTMGSRPDSGFRRAIEVPQRALQVEQALGQVRRQCFAAAQAFDTAQPLGARAFQQHAPGRRRGLQDVGGLAVHQVDDGFGVEGQFLTTQQHGGADRQRHVQLQGKDVEREGGQRQHAGVSTDVQGAGHAAGEAAQRLVAHHHTLGLAGGAGGVDHVGQVFRRDVDLRVVLGGIVIRLDHQHLHTLRVRQAAIQVRLGQQHSRTAVFKHEGQAVRRELRVERHVGTTRLEGRQQADHHVQRTLDMHRHQYVRTYARRDQAMGQAVGATVEFAVAEGLAIELQRQRVRLCQGLGLEQPVHATLARVINRRVIPSLDHLLPLRRAEHRQLIHSLGCIVHHGAQQVLPVLGQALDGRGIEQVGGVGQGRPQAFGGLFGFQVQVELGAVPGPIHRLQVQARRLQRGCTQAVLVVEHHLEQRVMAEAALRLQGFDQLFERQVLMRLGVQGLLLDLGEQLVEGHLPVHVGLQHLGVDEEAQQTLGFQAITVGDRYADADPGLAAVAMQQGLERRQQHDEQGHLLTLGQGLELSDQRVVELDLAACATMALQRRPRVIQRQLKHRMLGAQTGAPVVELALFFTGRHPITLPLGIVDVLDRQRRQRGLALIERHQLVDHDLHRPAVGDDVVLGDHQHMVLSLDLQQVDAHQRAIDQVERALDFLRHRVFDRRGRDPLVFDRHRQAWMNHLPGVLALFHKGGAQRLMALHQGLERPLQRRDVQAAAQMQCTRHVVCRAGGVQLPEKPLALLGERQRQRLVPRHRHQRQRQGGLQPGASGCERFQRRLFEQCAQRHFQLQVMTHPRDHLGRQQRMAATFEEVVVEPHLFHLQHRLPDGGQSRLQGILRRQVGLVRLIQVRRRQCATVKLAVVVQRQGLEDDPVPWHHVVRQGLAQGGRQCLRVQRLPRDGHHVRHQLRARRARLCDDRRFTQRRQGLQAGFDFAHFHAETANFHLMVDTPDVLQRTRLVVTGQVATAVEPCTRHGGERVRQEALGGQRRAVKIALRQAVLGADAQLADALGGKQLETTVQHVQGTACDGPANRHAKRIADVRPLAVVHAGHDGGLGGPVGVDQAHATQAGGVPGAQPFHRHRLAPHVDLAQVAQGASVDGAFLGEQIPVRSRQVRQGHALLDDFAGQLPGIPQLITAHDQRRAHTQRRVALLDEAVKAEGRELQHAISSTQTAVSLGAVAELAEGSMVDGHPLGQPGGAGGVDHIGQVGSGGLVGWVGRRVVSQLCTGRGEVQTHQPLGQWQVGQQPGFAEQQVQAAVRQHVGQAFGRIVRVQRHIGGATFEHRQQADDQLRATSRCQADALAWANTQRQQAMGKTVGAVVQLCVAQARVARLYRQRVRRGGRLGGDTFVHAQLARSGTGRPAMGEHVAASGGVEQAQVTKRCLRVCEHLHQQVMQVAAQSSDLLRAESGLVVAELQAQARAQFDPQGQRIVGLLMVVQAAEGQAGGRTLFQGFGHREVFEHQQGVEQRSALLPRPALDVVERHMFVVAQAQVEGLQFAQPAGHRQRGRGRADNGQRVDEQAQLLFDPRQRCRAPRHRGTKGHAVLPGIALQQQAPGALKHGVEGDFVAAGKLAEGTREVVAQQHLMLSHAFAFGRYTQRLRQQGWRLQRCQGGFPERLARGLLLQPAQVIAELPQRRRHGVPGVMSDDFTEQLGITPAVHEDVVAGEDQVPGRTGTAYQHQAKQRRCIQCETFLALGHGERIAIGVNVFDHVQLHIDLALDHLVRAVQAEPVEAAAQDVMAVQRGLPGTAERQQVQAFDVQAQLVDVSLGLRCIEGVEQHALLHRRQWVEIGNRRPGNGQAIQLLLGQACQREVRRRDLPRRRGATVFDQGLEFRRVVIGQALDRRHLEHLAAEPPLQGQFTAIHLPFHGQPVGQRRLRVLGLATAQGGRDEQRRLVELAVELAQVVEGDAWRGQSRQRFAGVRRAEVAQQAVADAFVRHGAQLLLHRFDRRRQLAIGVQAHGEQAGEPTDGAAQVNRVEQVFAAMAFQLDQRGGLLAPAADDPHQRSQQQVVDLGAVGRRGVLQQLPGVFGTEADFERVAQVILQAALGIVARQIGTRGLRLPIRQLLVQRLRMALQLLRPQLVGAGLGRQRSVAVSLLQVFEQDAPRHAVHRQVMHYQQQALGAVGHHGQDRAQQRALFEVKTALRFVAQCGQLDLVSDVGLPQRSSGNRLGVSLPPTVCLLHKTQAQGIVVVDQPGQGGL</sequence>
<name>A0A3M4ASM2_PSEMA</name>
<comment type="caution">
    <text evidence="1">The sequence shown here is derived from an EMBL/GenBank/DDBJ whole genome shotgun (WGS) entry which is preliminary data.</text>
</comment>
<evidence type="ECO:0000313" key="1">
    <source>
        <dbReference type="EMBL" id="RMP09869.1"/>
    </source>
</evidence>
<dbReference type="AntiFam" id="ANF00178">
    <property type="entry name" value="Shadow ORF (opposite dhbF)"/>
</dbReference>
<dbReference type="EMBL" id="RBQF01000156">
    <property type="protein sequence ID" value="RMP09869.1"/>
    <property type="molecule type" value="Genomic_DNA"/>
</dbReference>